<accession>A0A915K237</accession>
<name>A0A915K237_ROMCU</name>
<proteinExistence type="predicted"/>
<dbReference type="WBParaSite" id="nRc.2.0.1.t32280-RA">
    <property type="protein sequence ID" value="nRc.2.0.1.t32280-RA"/>
    <property type="gene ID" value="nRc.2.0.1.g32280"/>
</dbReference>
<keyword evidence="1" id="KW-1185">Reference proteome</keyword>
<evidence type="ECO:0000313" key="1">
    <source>
        <dbReference type="Proteomes" id="UP000887565"/>
    </source>
</evidence>
<evidence type="ECO:0000313" key="2">
    <source>
        <dbReference type="WBParaSite" id="nRc.2.0.1.t32280-RA"/>
    </source>
</evidence>
<protein>
    <submittedName>
        <fullName evidence="2">Uncharacterized protein</fullName>
    </submittedName>
</protein>
<dbReference type="AlphaFoldDB" id="A0A915K237"/>
<sequence>MIANLAKRFPETFENKQKEEDWKEAYETQEICNNTSALYFMMRGEATATHKLAEEQASGDFFCPPNISNCDAEIKPLPRGWYMWIDKKVKTPKKKKVCNKDEEPENFLDLYHFLVVKSFRKTIEMKDIKDGKVRQGIAPLSNNIREQNIAPRDHCRNQPIDQEQPQEIIIANPPIAITPAIGSEDVICVEKLIEVIETVEKRSTALDILMDAIKIMKEKIETLEKDHYGKEAVELVKKIQTNNEEDESTSEEQDVEVVLEAASEEDDYLEANTFPVPAI</sequence>
<dbReference type="Proteomes" id="UP000887565">
    <property type="component" value="Unplaced"/>
</dbReference>
<reference evidence="2" key="1">
    <citation type="submission" date="2022-11" db="UniProtKB">
        <authorList>
            <consortium name="WormBaseParasite"/>
        </authorList>
    </citation>
    <scope>IDENTIFICATION</scope>
</reference>
<organism evidence="1 2">
    <name type="scientific">Romanomermis culicivorax</name>
    <name type="common">Nematode worm</name>
    <dbReference type="NCBI Taxonomy" id="13658"/>
    <lineage>
        <taxon>Eukaryota</taxon>
        <taxon>Metazoa</taxon>
        <taxon>Ecdysozoa</taxon>
        <taxon>Nematoda</taxon>
        <taxon>Enoplea</taxon>
        <taxon>Dorylaimia</taxon>
        <taxon>Mermithida</taxon>
        <taxon>Mermithoidea</taxon>
        <taxon>Mermithidae</taxon>
        <taxon>Romanomermis</taxon>
    </lineage>
</organism>